<reference evidence="1 2" key="1">
    <citation type="submission" date="2024-03" db="EMBL/GenBank/DDBJ databases">
        <title>Ignisphaera cupida sp. nov., a hyperthermophilic hydrolytic archaeon from a hot spring of Kamchatka, and proposal of Ignisphaeraceae fam. nov.</title>
        <authorList>
            <person name="Podosokorskaya O.A."/>
            <person name="Elcheninov A.G."/>
            <person name="Maltseva A.I."/>
            <person name="Zayulina K.S."/>
            <person name="Novikov A."/>
            <person name="Merkel A.Y."/>
        </authorList>
    </citation>
    <scope>NUCLEOTIDE SEQUENCE [LARGE SCALE GENOMIC DNA]</scope>
    <source>
        <strain evidence="1 2">38H-sp</strain>
    </source>
</reference>
<organism evidence="1 2">
    <name type="scientific">Rarispira pelagica</name>
    <dbReference type="NCBI Taxonomy" id="3141764"/>
    <lineage>
        <taxon>Bacteria</taxon>
        <taxon>Pseudomonadati</taxon>
        <taxon>Spirochaetota</taxon>
        <taxon>Spirochaetia</taxon>
        <taxon>Winmispirales</taxon>
        <taxon>Winmispiraceae</taxon>
        <taxon>Rarispira</taxon>
    </lineage>
</organism>
<accession>A0ABU9U9T7</accession>
<gene>
    <name evidence="1" type="ORF">WKV44_02650</name>
</gene>
<protein>
    <submittedName>
        <fullName evidence="1">Uncharacterized protein</fullName>
    </submittedName>
</protein>
<sequence>MSKKLVFLRDIVSDTPIARLFCNVPVSDVLLKKGFAPPLVCHGDELVWGYGLFSALVNAGAEKHEAIDIDGDTADLLVFALSCEGRAGRYSWEERERLFFFCRDAGILEYVDRIIPLVEPGKKDFSHIGVFSQLMPSLKAMVADNLVDIKTASYVSSLPDSVLGLIRFYDGRLSFSERRQILIWFKDCFVREGWDEESAIEKMTEILASSTPFEAVKRMRFPMLSDMQRDFARLRKNLTAKSGVALEAPDFFEGAAFSVSFKFESKSQLERRIEVLKKIAENADELFSFLG</sequence>
<proteinExistence type="predicted"/>
<evidence type="ECO:0000313" key="2">
    <source>
        <dbReference type="Proteomes" id="UP001466331"/>
    </source>
</evidence>
<name>A0ABU9U9T7_9SPIR</name>
<dbReference type="RefSeq" id="WP_420068884.1">
    <property type="nucleotide sequence ID" value="NZ_JBCHKQ010000001.1"/>
</dbReference>
<comment type="caution">
    <text evidence="1">The sequence shown here is derived from an EMBL/GenBank/DDBJ whole genome shotgun (WGS) entry which is preliminary data.</text>
</comment>
<dbReference type="Proteomes" id="UP001466331">
    <property type="component" value="Unassembled WGS sequence"/>
</dbReference>
<dbReference type="EMBL" id="JBCHKQ010000001">
    <property type="protein sequence ID" value="MEM5947435.1"/>
    <property type="molecule type" value="Genomic_DNA"/>
</dbReference>
<keyword evidence="2" id="KW-1185">Reference proteome</keyword>
<evidence type="ECO:0000313" key="1">
    <source>
        <dbReference type="EMBL" id="MEM5947435.1"/>
    </source>
</evidence>